<evidence type="ECO:0000256" key="8">
    <source>
        <dbReference type="ARBA" id="ARBA00023004"/>
    </source>
</evidence>
<keyword evidence="8 15" id="KW-0408">Iron</keyword>
<keyword evidence="10 17" id="KW-0472">Membrane</keyword>
<dbReference type="AlphaFoldDB" id="A0AAD4NXW5"/>
<feature type="transmembrane region" description="Helical" evidence="17">
    <location>
        <begin position="6"/>
        <end position="26"/>
    </location>
</feature>
<dbReference type="PANTHER" id="PTHR47947">
    <property type="entry name" value="CYTOCHROME P450 82C3-RELATED"/>
    <property type="match status" value="1"/>
</dbReference>
<keyword evidence="7 16" id="KW-0560">Oxidoreductase</keyword>
<evidence type="ECO:0000313" key="18">
    <source>
        <dbReference type="EMBL" id="KAH6756796.1"/>
    </source>
</evidence>
<keyword evidence="3 15" id="KW-0349">Heme</keyword>
<dbReference type="InterPro" id="IPR036396">
    <property type="entry name" value="Cyt_P450_sf"/>
</dbReference>
<reference evidence="18 19" key="1">
    <citation type="journal article" date="2021" name="Nat. Commun.">
        <title>Incipient diploidization of the medicinal plant Perilla within 10,000 years.</title>
        <authorList>
            <person name="Zhang Y."/>
            <person name="Shen Q."/>
            <person name="Leng L."/>
            <person name="Zhang D."/>
            <person name="Chen S."/>
            <person name="Shi Y."/>
            <person name="Ning Z."/>
            <person name="Chen S."/>
        </authorList>
    </citation>
    <scope>NUCLEOTIDE SEQUENCE [LARGE SCALE GENOMIC DNA]</scope>
    <source>
        <strain evidence="19">cv. PC099</strain>
    </source>
</reference>
<evidence type="ECO:0000256" key="12">
    <source>
        <dbReference type="ARBA" id="ARBA00052057"/>
    </source>
</evidence>
<dbReference type="EC" id="1.14.19.74" evidence="14"/>
<evidence type="ECO:0000313" key="19">
    <source>
        <dbReference type="Proteomes" id="UP001190926"/>
    </source>
</evidence>
<evidence type="ECO:0000256" key="4">
    <source>
        <dbReference type="ARBA" id="ARBA00022692"/>
    </source>
</evidence>
<evidence type="ECO:0000256" key="13">
    <source>
        <dbReference type="ARBA" id="ARBA00056759"/>
    </source>
</evidence>
<evidence type="ECO:0000256" key="14">
    <source>
        <dbReference type="ARBA" id="ARBA00066876"/>
    </source>
</evidence>
<dbReference type="InterPro" id="IPR050651">
    <property type="entry name" value="Plant_Cytochrome_P450_Monoox"/>
</dbReference>
<dbReference type="InterPro" id="IPR001128">
    <property type="entry name" value="Cyt_P450"/>
</dbReference>
<evidence type="ECO:0000256" key="1">
    <source>
        <dbReference type="ARBA" id="ARBA00004167"/>
    </source>
</evidence>
<organism evidence="18 19">
    <name type="scientific">Perilla frutescens var. hirtella</name>
    <name type="common">Perilla citriodora</name>
    <name type="synonym">Perilla setoyensis</name>
    <dbReference type="NCBI Taxonomy" id="608512"/>
    <lineage>
        <taxon>Eukaryota</taxon>
        <taxon>Viridiplantae</taxon>
        <taxon>Streptophyta</taxon>
        <taxon>Embryophyta</taxon>
        <taxon>Tracheophyta</taxon>
        <taxon>Spermatophyta</taxon>
        <taxon>Magnoliopsida</taxon>
        <taxon>eudicotyledons</taxon>
        <taxon>Gunneridae</taxon>
        <taxon>Pentapetalae</taxon>
        <taxon>asterids</taxon>
        <taxon>lamiids</taxon>
        <taxon>Lamiales</taxon>
        <taxon>Lamiaceae</taxon>
        <taxon>Nepetoideae</taxon>
        <taxon>Elsholtzieae</taxon>
        <taxon>Perilla</taxon>
    </lineage>
</organism>
<dbReference type="GO" id="GO:0005506">
    <property type="term" value="F:iron ion binding"/>
    <property type="evidence" value="ECO:0007669"/>
    <property type="project" value="InterPro"/>
</dbReference>
<keyword evidence="6 17" id="KW-1133">Transmembrane helix</keyword>
<comment type="catalytic activity">
    <reaction evidence="11">
        <text>(+)-pinoresinol + reduced [NADPH--hemoprotein reductase] + O2 = (+)-piperitol + oxidized [NADPH--hemoprotein reductase] + 2 H2O + H(+)</text>
        <dbReference type="Rhea" id="RHEA:56776"/>
        <dbReference type="Rhea" id="RHEA-COMP:11964"/>
        <dbReference type="Rhea" id="RHEA-COMP:11965"/>
        <dbReference type="ChEBI" id="CHEBI:40"/>
        <dbReference type="ChEBI" id="CHEBI:15377"/>
        <dbReference type="ChEBI" id="CHEBI:15378"/>
        <dbReference type="ChEBI" id="CHEBI:15379"/>
        <dbReference type="ChEBI" id="CHEBI:57618"/>
        <dbReference type="ChEBI" id="CHEBI:58210"/>
        <dbReference type="ChEBI" id="CHEBI:141003"/>
        <dbReference type="EC" id="1.14.19.74"/>
    </reaction>
    <physiologicalReaction direction="left-to-right" evidence="11">
        <dbReference type="Rhea" id="RHEA:56777"/>
    </physiologicalReaction>
</comment>
<proteinExistence type="inferred from homology"/>
<evidence type="ECO:0000256" key="15">
    <source>
        <dbReference type="PIRSR" id="PIRSR602401-1"/>
    </source>
</evidence>
<dbReference type="GO" id="GO:0102915">
    <property type="term" value="F:piperitol synthase activity"/>
    <property type="evidence" value="ECO:0007669"/>
    <property type="project" value="UniProtKB-EC"/>
</dbReference>
<name>A0AAD4NXW5_PERFH</name>
<dbReference type="FunFam" id="1.10.630.10:FF:000023">
    <property type="entry name" value="Cytochrome P450 family protein"/>
    <property type="match status" value="1"/>
</dbReference>
<keyword evidence="9 16" id="KW-0503">Monooxygenase</keyword>
<dbReference type="PRINTS" id="PR00385">
    <property type="entry name" value="P450"/>
</dbReference>
<dbReference type="InterPro" id="IPR002401">
    <property type="entry name" value="Cyt_P450_E_grp-I"/>
</dbReference>
<protein>
    <recommendedName>
        <fullName evidence="14">(+)-piperitol/(+)-sesamin synthase</fullName>
        <ecNumber evidence="14">1.14.19.74</ecNumber>
    </recommendedName>
</protein>
<keyword evidence="5 15" id="KW-0479">Metal-binding</keyword>
<comment type="similarity">
    <text evidence="2 16">Belongs to the cytochrome P450 family.</text>
</comment>
<evidence type="ECO:0000256" key="10">
    <source>
        <dbReference type="ARBA" id="ARBA00023136"/>
    </source>
</evidence>
<dbReference type="Proteomes" id="UP001190926">
    <property type="component" value="Unassembled WGS sequence"/>
</dbReference>
<evidence type="ECO:0000256" key="6">
    <source>
        <dbReference type="ARBA" id="ARBA00022989"/>
    </source>
</evidence>
<evidence type="ECO:0000256" key="7">
    <source>
        <dbReference type="ARBA" id="ARBA00023002"/>
    </source>
</evidence>
<accession>A0AAD4NXW5</accession>
<dbReference type="CDD" id="cd20653">
    <property type="entry name" value="CYP81"/>
    <property type="match status" value="1"/>
</dbReference>
<evidence type="ECO:0000256" key="2">
    <source>
        <dbReference type="ARBA" id="ARBA00010617"/>
    </source>
</evidence>
<evidence type="ECO:0000256" key="5">
    <source>
        <dbReference type="ARBA" id="ARBA00022723"/>
    </source>
</evidence>
<dbReference type="PRINTS" id="PR00463">
    <property type="entry name" value="EP450I"/>
</dbReference>
<evidence type="ECO:0000256" key="17">
    <source>
        <dbReference type="SAM" id="Phobius"/>
    </source>
</evidence>
<evidence type="ECO:0000256" key="16">
    <source>
        <dbReference type="RuleBase" id="RU000461"/>
    </source>
</evidence>
<dbReference type="SUPFAM" id="SSF48264">
    <property type="entry name" value="Cytochrome P450"/>
    <property type="match status" value="1"/>
</dbReference>
<dbReference type="EMBL" id="SDAM02029508">
    <property type="protein sequence ID" value="KAH6756796.1"/>
    <property type="molecule type" value="Genomic_DNA"/>
</dbReference>
<sequence>MEGETLHYLYLSLTSIFAIFMLYKILSHSPSKRRHNLPPSLQSWRLPVIGHVHLLKNLLHRTLLDFSQQVGPIFSIYFGSQLVVVVSSSSLVEECFVKNDIVLANRPPASVDRRSLGFSSTTVIGAPYGSHWRNLRKLCDLEVFAPTRLASFLSIRRDERDRMISSLYRASAAGFAKVNMEAKIVELTFNNIMRMVAGKRYYGEEVEDDEEAKKFRDLTKEALELTSASDLGEIFPILRWIGCNVIEKKLAIHSRNTDEFMQGLLDEHRRGKRRNTMVDHLLSLQETQPQYYTDEIITGIIIALIIAGTDASVVATEWVMSLLLNHPEVMHKARQEIDTHIGHDRMVEEHDLPKLRYIHCIILETLRLFPPVPLLVPHAPSQDCEIGGYDIPKGTMVLVNAWAIHRDREVWKDPLSFKPERFEGVQMETHMLLPFGMGRRACPGAGLAHKFVGFAVASLIQCFDWERPTPEKIDMSEGSGTTLPKMKTLEALCKPRNVMEKLLQQVLHG</sequence>
<comment type="caution">
    <text evidence="18">The sequence shown here is derived from an EMBL/GenBank/DDBJ whole genome shotgun (WGS) entry which is preliminary data.</text>
</comment>
<comment type="catalytic activity">
    <reaction evidence="12">
        <text>(+)-piperitol + reduced [NADPH--hemoprotein reductase] + O2 = (+)-sesamin + oxidized [NADPH--hemoprotein reductase] + 2 H2O + H(+)</text>
        <dbReference type="Rhea" id="RHEA:56780"/>
        <dbReference type="Rhea" id="RHEA-COMP:11964"/>
        <dbReference type="Rhea" id="RHEA-COMP:11965"/>
        <dbReference type="ChEBI" id="CHEBI:15377"/>
        <dbReference type="ChEBI" id="CHEBI:15378"/>
        <dbReference type="ChEBI" id="CHEBI:15379"/>
        <dbReference type="ChEBI" id="CHEBI:57618"/>
        <dbReference type="ChEBI" id="CHEBI:58210"/>
        <dbReference type="ChEBI" id="CHEBI:66470"/>
        <dbReference type="ChEBI" id="CHEBI:141003"/>
        <dbReference type="EC" id="1.14.19.74"/>
    </reaction>
    <physiologicalReaction direction="left-to-right" evidence="12">
        <dbReference type="Rhea" id="RHEA:56781"/>
    </physiologicalReaction>
</comment>
<evidence type="ECO:0000256" key="11">
    <source>
        <dbReference type="ARBA" id="ARBA00052022"/>
    </source>
</evidence>
<dbReference type="GO" id="GO:0016020">
    <property type="term" value="C:membrane"/>
    <property type="evidence" value="ECO:0007669"/>
    <property type="project" value="UniProtKB-SubCell"/>
</dbReference>
<keyword evidence="19" id="KW-1185">Reference proteome</keyword>
<dbReference type="Gene3D" id="1.10.630.10">
    <property type="entry name" value="Cytochrome P450"/>
    <property type="match status" value="1"/>
</dbReference>
<keyword evidence="4 17" id="KW-0812">Transmembrane</keyword>
<evidence type="ECO:0000256" key="9">
    <source>
        <dbReference type="ARBA" id="ARBA00023033"/>
    </source>
</evidence>
<dbReference type="PANTHER" id="PTHR47947:SF62">
    <property type="entry name" value="CYTOCHROME P450, FAMILY 81, SUBFAMILY D, POLYPEPTIDE 5"/>
    <property type="match status" value="1"/>
</dbReference>
<comment type="subcellular location">
    <subcellularLocation>
        <location evidence="1">Membrane</location>
        <topology evidence="1">Single-pass membrane protein</topology>
    </subcellularLocation>
</comment>
<feature type="binding site" description="axial binding residue" evidence="15">
    <location>
        <position position="442"/>
    </location>
    <ligand>
        <name>heme</name>
        <dbReference type="ChEBI" id="CHEBI:30413"/>
    </ligand>
    <ligandPart>
        <name>Fe</name>
        <dbReference type="ChEBI" id="CHEBI:18248"/>
    </ligandPart>
</feature>
<comment type="cofactor">
    <cofactor evidence="15">
        <name>heme</name>
        <dbReference type="ChEBI" id="CHEBI:30413"/>
    </cofactor>
</comment>
<dbReference type="GO" id="GO:0020037">
    <property type="term" value="F:heme binding"/>
    <property type="evidence" value="ECO:0007669"/>
    <property type="project" value="InterPro"/>
</dbReference>
<evidence type="ECO:0000256" key="3">
    <source>
        <dbReference type="ARBA" id="ARBA00022617"/>
    </source>
</evidence>
<dbReference type="InterPro" id="IPR017972">
    <property type="entry name" value="Cyt_P450_CS"/>
</dbReference>
<dbReference type="Pfam" id="PF00067">
    <property type="entry name" value="p450"/>
    <property type="match status" value="1"/>
</dbReference>
<dbReference type="PROSITE" id="PS00086">
    <property type="entry name" value="CYTOCHROME_P450"/>
    <property type="match status" value="1"/>
</dbReference>
<comment type="function">
    <text evidence="13">Involved in the biosynthesis of (+)-sesamin, a furofuran class lignan. Functions in a dual catalytic mode. Catalyzes the synthesis of (+)-sesamin from (+)- pinoresinol by formation of two successive methylenedioxy bridges on (+)-pinoresinol and (+)-piperitol, respectively.</text>
</comment>
<gene>
    <name evidence="18" type="ORF">C2S53_008063</name>
</gene>